<dbReference type="InterPro" id="IPR036770">
    <property type="entry name" value="Ankyrin_rpt-contain_sf"/>
</dbReference>
<keyword evidence="5" id="KW-1185">Reference proteome</keyword>
<name>A0ABR0SPI4_9HYPO</name>
<protein>
    <recommendedName>
        <fullName evidence="6">Ankyrin</fullName>
    </recommendedName>
</protein>
<evidence type="ECO:0008006" key="6">
    <source>
        <dbReference type="Google" id="ProtNLM"/>
    </source>
</evidence>
<dbReference type="SMART" id="SM00248">
    <property type="entry name" value="ANK"/>
    <property type="match status" value="3"/>
</dbReference>
<comment type="caution">
    <text evidence="4">The sequence shown here is derived from an EMBL/GenBank/DDBJ whole genome shotgun (WGS) entry which is preliminary data.</text>
</comment>
<gene>
    <name evidence="4" type="ORF">PT974_07533</name>
</gene>
<sequence length="222" mass="23925">MSPRGRLRKPGADPNATNYSGISPFHKAVVIPGMADIVEVMLKHGADPEKPSGFIKVITRKVMAVAAELMARDTMNLHPVDIYTVAFNTFREVVAQETALHMAVRTKGAIKTVKKLLEWYKENNTTIKTRDSMGCTALHSAILALRETLAVLVSAGADPTMEDNEGMTSIDYAHKLTVNWALNIFAARPPPATAVAASLPAAANPAHSEKHLSSTFEGPPLT</sequence>
<dbReference type="PANTHER" id="PTHR24189">
    <property type="entry name" value="MYOTROPHIN"/>
    <property type="match status" value="1"/>
</dbReference>
<dbReference type="PROSITE" id="PS50088">
    <property type="entry name" value="ANK_REPEAT"/>
    <property type="match status" value="1"/>
</dbReference>
<dbReference type="InterPro" id="IPR002110">
    <property type="entry name" value="Ankyrin_rpt"/>
</dbReference>
<evidence type="ECO:0000256" key="2">
    <source>
        <dbReference type="ARBA" id="ARBA00023043"/>
    </source>
</evidence>
<proteinExistence type="predicted"/>
<organism evidence="4 5">
    <name type="scientific">Cladobotryum mycophilum</name>
    <dbReference type="NCBI Taxonomy" id="491253"/>
    <lineage>
        <taxon>Eukaryota</taxon>
        <taxon>Fungi</taxon>
        <taxon>Dikarya</taxon>
        <taxon>Ascomycota</taxon>
        <taxon>Pezizomycotina</taxon>
        <taxon>Sordariomycetes</taxon>
        <taxon>Hypocreomycetidae</taxon>
        <taxon>Hypocreales</taxon>
        <taxon>Hypocreaceae</taxon>
        <taxon>Cladobotryum</taxon>
    </lineage>
</organism>
<accession>A0ABR0SPI4</accession>
<dbReference type="Pfam" id="PF12796">
    <property type="entry name" value="Ank_2"/>
    <property type="match status" value="1"/>
</dbReference>
<dbReference type="SUPFAM" id="SSF48403">
    <property type="entry name" value="Ankyrin repeat"/>
    <property type="match status" value="1"/>
</dbReference>
<evidence type="ECO:0000313" key="4">
    <source>
        <dbReference type="EMBL" id="KAK5994093.1"/>
    </source>
</evidence>
<keyword evidence="2 3" id="KW-0040">ANK repeat</keyword>
<evidence type="ECO:0000256" key="3">
    <source>
        <dbReference type="PROSITE-ProRule" id="PRU00023"/>
    </source>
</evidence>
<dbReference type="InterPro" id="IPR050745">
    <property type="entry name" value="Multifunctional_regulatory"/>
</dbReference>
<evidence type="ECO:0000256" key="1">
    <source>
        <dbReference type="ARBA" id="ARBA00022737"/>
    </source>
</evidence>
<reference evidence="4 5" key="1">
    <citation type="submission" date="2024-01" db="EMBL/GenBank/DDBJ databases">
        <title>Complete genome of Cladobotryum mycophilum ATHUM6906.</title>
        <authorList>
            <person name="Christinaki A.C."/>
            <person name="Myridakis A.I."/>
            <person name="Kouvelis V.N."/>
        </authorList>
    </citation>
    <scope>NUCLEOTIDE SEQUENCE [LARGE SCALE GENOMIC DNA]</scope>
    <source>
        <strain evidence="4 5">ATHUM6906</strain>
    </source>
</reference>
<dbReference type="Proteomes" id="UP001338125">
    <property type="component" value="Unassembled WGS sequence"/>
</dbReference>
<dbReference type="EMBL" id="JAVFKD010000012">
    <property type="protein sequence ID" value="KAK5994093.1"/>
    <property type="molecule type" value="Genomic_DNA"/>
</dbReference>
<evidence type="ECO:0000313" key="5">
    <source>
        <dbReference type="Proteomes" id="UP001338125"/>
    </source>
</evidence>
<dbReference type="Gene3D" id="1.25.40.20">
    <property type="entry name" value="Ankyrin repeat-containing domain"/>
    <property type="match status" value="2"/>
</dbReference>
<keyword evidence="1" id="KW-0677">Repeat</keyword>
<dbReference type="PANTHER" id="PTHR24189:SF50">
    <property type="entry name" value="ANKYRIN REPEAT AND SOCS BOX PROTEIN 2"/>
    <property type="match status" value="1"/>
</dbReference>
<feature type="repeat" description="ANK" evidence="3">
    <location>
        <begin position="20"/>
        <end position="53"/>
    </location>
</feature>